<dbReference type="GO" id="GO:0042765">
    <property type="term" value="C:GPI-anchor transamidase complex"/>
    <property type="evidence" value="ECO:0007669"/>
    <property type="project" value="InterPro"/>
</dbReference>
<dbReference type="Proteomes" id="UP000274756">
    <property type="component" value="Unassembled WGS sequence"/>
</dbReference>
<comment type="pathway">
    <text evidence="2">Glycolipid biosynthesis; glycosylphosphatidylinositol-anchor biosynthesis.</text>
</comment>
<feature type="transmembrane region" description="Helical" evidence="9">
    <location>
        <begin position="282"/>
        <end position="305"/>
    </location>
</feature>
<keyword evidence="7 9" id="KW-1133">Transmembrane helix</keyword>
<dbReference type="Proteomes" id="UP000038040">
    <property type="component" value="Unplaced"/>
</dbReference>
<keyword evidence="4" id="KW-0337">GPI-anchor biosynthesis</keyword>
<dbReference type="PANTHER" id="PTHR13121:SF0">
    <property type="entry name" value="PHOSPHATIDYLINOSITOL GLYCAN ANCHOR BIOSYNTHESIS CLASS U PROTEIN"/>
    <property type="match status" value="1"/>
</dbReference>
<dbReference type="WBParaSite" id="DME_0000578901-mRNA-1">
    <property type="protein sequence ID" value="DME_0000578901-mRNA-1"/>
    <property type="gene ID" value="DME_0000578901"/>
</dbReference>
<comment type="similarity">
    <text evidence="3">Belongs to the PIGU family.</text>
</comment>
<dbReference type="AlphaFoldDB" id="A0A0N4UEI2"/>
<evidence type="ECO:0000313" key="12">
    <source>
        <dbReference type="Proteomes" id="UP000274756"/>
    </source>
</evidence>
<dbReference type="UniPathway" id="UPA00196"/>
<sequence>MKYAETIFKYAENIMVVKFLCERVPLWFLSLLLRVFAKIFFEEFLNKQPEFVVPHNSFRRLIDGIHMRKHGLSPYDGDMLHCQPVLLDLFEPVIDHPNVVLGLFIILDTLTAEVLNFIAITHLRANGDSKSEEEKLRISSFIMKFYLLNPVAIGSCAISSLSVLNNFLVSVFIMSFVKGWILNCSILLSLLVHFSLYQFIYIVALFVRFPIAKKILLFLATFIISFFGMVIINYCSDGGFDYINSTFMFQLEVRDLSPNLGIFCYCKNRICRSNSFLLLYQFLILVSVFSSYPTVSDNLIYLCLLPVFISLHKYLRWELIIGGTMVSCLILAPIMWRMWVTTGSGNANFYFAIALCYSVAQILLLTDLLYAFVRQEANKNRNLTETDNVSLFVLK</sequence>
<evidence type="ECO:0000256" key="3">
    <source>
        <dbReference type="ARBA" id="ARBA00010026"/>
    </source>
</evidence>
<evidence type="ECO:0000313" key="10">
    <source>
        <dbReference type="EMBL" id="VDN50810.1"/>
    </source>
</evidence>
<reference evidence="10 12" key="2">
    <citation type="submission" date="2018-11" db="EMBL/GenBank/DDBJ databases">
        <authorList>
            <consortium name="Pathogen Informatics"/>
        </authorList>
    </citation>
    <scope>NUCLEOTIDE SEQUENCE [LARGE SCALE GENOMIC DNA]</scope>
</reference>
<feature type="transmembrane region" description="Helical" evidence="9">
    <location>
        <begin position="348"/>
        <end position="373"/>
    </location>
</feature>
<evidence type="ECO:0000313" key="13">
    <source>
        <dbReference type="WBParaSite" id="DME_0000578901-mRNA-1"/>
    </source>
</evidence>
<evidence type="ECO:0000313" key="11">
    <source>
        <dbReference type="Proteomes" id="UP000038040"/>
    </source>
</evidence>
<dbReference type="GO" id="GO:0016255">
    <property type="term" value="P:attachment of GPI anchor to protein"/>
    <property type="evidence" value="ECO:0007669"/>
    <property type="project" value="InterPro"/>
</dbReference>
<organism evidence="11 13">
    <name type="scientific">Dracunculus medinensis</name>
    <name type="common">Guinea worm</name>
    <dbReference type="NCBI Taxonomy" id="318479"/>
    <lineage>
        <taxon>Eukaryota</taxon>
        <taxon>Metazoa</taxon>
        <taxon>Ecdysozoa</taxon>
        <taxon>Nematoda</taxon>
        <taxon>Chromadorea</taxon>
        <taxon>Rhabditida</taxon>
        <taxon>Spirurina</taxon>
        <taxon>Dracunculoidea</taxon>
        <taxon>Dracunculidae</taxon>
        <taxon>Dracunculus</taxon>
    </lineage>
</organism>
<name>A0A0N4UEI2_DRAME</name>
<comment type="subcellular location">
    <subcellularLocation>
        <location evidence="1">Endoplasmic reticulum membrane</location>
        <topology evidence="1">Multi-pass membrane protein</topology>
    </subcellularLocation>
</comment>
<reference evidence="13" key="1">
    <citation type="submission" date="2017-02" db="UniProtKB">
        <authorList>
            <consortium name="WormBaseParasite"/>
        </authorList>
    </citation>
    <scope>IDENTIFICATION</scope>
</reference>
<evidence type="ECO:0000256" key="4">
    <source>
        <dbReference type="ARBA" id="ARBA00022502"/>
    </source>
</evidence>
<evidence type="ECO:0000256" key="7">
    <source>
        <dbReference type="ARBA" id="ARBA00022989"/>
    </source>
</evidence>
<evidence type="ECO:0000256" key="5">
    <source>
        <dbReference type="ARBA" id="ARBA00022692"/>
    </source>
</evidence>
<dbReference type="OrthoDB" id="549017at2759"/>
<evidence type="ECO:0000256" key="6">
    <source>
        <dbReference type="ARBA" id="ARBA00022824"/>
    </source>
</evidence>
<accession>A0A0N4UEI2</accession>
<evidence type="ECO:0000256" key="2">
    <source>
        <dbReference type="ARBA" id="ARBA00004687"/>
    </source>
</evidence>
<gene>
    <name evidence="10" type="ORF">DME_LOCUS783</name>
</gene>
<dbReference type="STRING" id="318479.A0A0N4UEI2"/>
<dbReference type="InterPro" id="IPR009600">
    <property type="entry name" value="PIG-U"/>
</dbReference>
<dbReference type="Pfam" id="PF06728">
    <property type="entry name" value="PIG-U"/>
    <property type="match status" value="2"/>
</dbReference>
<evidence type="ECO:0000256" key="1">
    <source>
        <dbReference type="ARBA" id="ARBA00004477"/>
    </source>
</evidence>
<dbReference type="GO" id="GO:0006506">
    <property type="term" value="P:GPI anchor biosynthetic process"/>
    <property type="evidence" value="ECO:0007669"/>
    <property type="project" value="UniProtKB-UniPathway"/>
</dbReference>
<evidence type="ECO:0000256" key="9">
    <source>
        <dbReference type="SAM" id="Phobius"/>
    </source>
</evidence>
<proteinExistence type="inferred from homology"/>
<keyword evidence="8 9" id="KW-0472">Membrane</keyword>
<protein>
    <submittedName>
        <fullName evidence="13">Phosphatidylinositol glycan, class U</fullName>
    </submittedName>
</protein>
<dbReference type="PANTHER" id="PTHR13121">
    <property type="entry name" value="GPI TRANSAMIDASE COMPONENT PIG-U"/>
    <property type="match status" value="1"/>
</dbReference>
<feature type="transmembrane region" description="Helical" evidence="9">
    <location>
        <begin position="317"/>
        <end position="336"/>
    </location>
</feature>
<feature type="transmembrane region" description="Helical" evidence="9">
    <location>
        <begin position="146"/>
        <end position="174"/>
    </location>
</feature>
<feature type="transmembrane region" description="Helical" evidence="9">
    <location>
        <begin position="215"/>
        <end position="234"/>
    </location>
</feature>
<evidence type="ECO:0000256" key="8">
    <source>
        <dbReference type="ARBA" id="ARBA00023136"/>
    </source>
</evidence>
<keyword evidence="6" id="KW-0256">Endoplasmic reticulum</keyword>
<keyword evidence="12" id="KW-1185">Reference proteome</keyword>
<dbReference type="EMBL" id="UYYG01000008">
    <property type="protein sequence ID" value="VDN50810.1"/>
    <property type="molecule type" value="Genomic_DNA"/>
</dbReference>
<feature type="transmembrane region" description="Helical" evidence="9">
    <location>
        <begin position="180"/>
        <end position="203"/>
    </location>
</feature>
<keyword evidence="5 9" id="KW-0812">Transmembrane</keyword>